<feature type="transmembrane region" description="Helical" evidence="1">
    <location>
        <begin position="20"/>
        <end position="39"/>
    </location>
</feature>
<dbReference type="Proteomes" id="UP000318380">
    <property type="component" value="Unassembled WGS sequence"/>
</dbReference>
<reference evidence="2 3" key="1">
    <citation type="submission" date="2019-06" db="EMBL/GenBank/DDBJ databases">
        <title>Sequencing the genomes of 1000 actinobacteria strains.</title>
        <authorList>
            <person name="Klenk H.-P."/>
        </authorList>
    </citation>
    <scope>NUCLEOTIDE SEQUENCE [LARGE SCALE GENOMIC DNA]</scope>
    <source>
        <strain evidence="2 3">DSM 24683</strain>
    </source>
</reference>
<sequence>MLVGNRETDAWVAYYRRDWIRFLVASVGLVAAGFGMGPLRTLQGAWYVLRANQAWSPYPDNQPDVARAYMRRFYTLIGIPPDAAEAARREVEWWRVHREHQHDPTVSEGQLIDALVSLYSYVYAVDKVDIRPAALHRVEAMTLSDQWVAGGCRADDPTLIKERQALVASYSALHQAVA</sequence>
<comment type="caution">
    <text evidence="2">The sequence shown here is derived from an EMBL/GenBank/DDBJ whole genome shotgun (WGS) entry which is preliminary data.</text>
</comment>
<protein>
    <submittedName>
        <fullName evidence="2">Uncharacterized protein</fullName>
    </submittedName>
</protein>
<keyword evidence="3" id="KW-1185">Reference proteome</keyword>
<organism evidence="2 3">
    <name type="scientific">Kribbella amoyensis</name>
    <dbReference type="NCBI Taxonomy" id="996641"/>
    <lineage>
        <taxon>Bacteria</taxon>
        <taxon>Bacillati</taxon>
        <taxon>Actinomycetota</taxon>
        <taxon>Actinomycetes</taxon>
        <taxon>Propionibacteriales</taxon>
        <taxon>Kribbellaceae</taxon>
        <taxon>Kribbella</taxon>
    </lineage>
</organism>
<evidence type="ECO:0000256" key="1">
    <source>
        <dbReference type="SAM" id="Phobius"/>
    </source>
</evidence>
<keyword evidence="1" id="KW-1133">Transmembrane helix</keyword>
<evidence type="ECO:0000313" key="3">
    <source>
        <dbReference type="Proteomes" id="UP000318380"/>
    </source>
</evidence>
<keyword evidence="1" id="KW-0472">Membrane</keyword>
<accession>A0A561BVX7</accession>
<keyword evidence="1" id="KW-0812">Transmembrane</keyword>
<dbReference type="AlphaFoldDB" id="A0A561BVX7"/>
<dbReference type="EMBL" id="VIVK01000001">
    <property type="protein sequence ID" value="TWD83054.1"/>
    <property type="molecule type" value="Genomic_DNA"/>
</dbReference>
<proteinExistence type="predicted"/>
<name>A0A561BVX7_9ACTN</name>
<evidence type="ECO:0000313" key="2">
    <source>
        <dbReference type="EMBL" id="TWD83054.1"/>
    </source>
</evidence>
<gene>
    <name evidence="2" type="ORF">FB561_4209</name>
</gene>